<evidence type="ECO:0000313" key="2">
    <source>
        <dbReference type="EMBL" id="EMI56806.1"/>
    </source>
</evidence>
<accession>M5UG42</accession>
<reference evidence="2 3" key="1">
    <citation type="journal article" date="2013" name="Mar. Genomics">
        <title>Expression of sulfatases in Rhodopirellula baltica and the diversity of sulfatases in the genus Rhodopirellula.</title>
        <authorList>
            <person name="Wegner C.E."/>
            <person name="Richter-Heitmann T."/>
            <person name="Klindworth A."/>
            <person name="Klockow C."/>
            <person name="Richter M."/>
            <person name="Achstetter T."/>
            <person name="Glockner F.O."/>
            <person name="Harder J."/>
        </authorList>
    </citation>
    <scope>NUCLEOTIDE SEQUENCE [LARGE SCALE GENOMIC DNA]</scope>
    <source>
        <strain evidence="2 3">SM41</strain>
    </source>
</reference>
<keyword evidence="1" id="KW-0732">Signal</keyword>
<proteinExistence type="predicted"/>
<dbReference type="AlphaFoldDB" id="M5UG42"/>
<keyword evidence="3" id="KW-1185">Reference proteome</keyword>
<dbReference type="Proteomes" id="UP000011885">
    <property type="component" value="Unassembled WGS sequence"/>
</dbReference>
<protein>
    <submittedName>
        <fullName evidence="2">Secreted protein</fullName>
    </submittedName>
</protein>
<dbReference type="RefSeq" id="WP_008676442.1">
    <property type="nucleotide sequence ID" value="NZ_ANOH01000121.1"/>
</dbReference>
<name>M5UG42_9BACT</name>
<evidence type="ECO:0000313" key="3">
    <source>
        <dbReference type="Proteomes" id="UP000011885"/>
    </source>
</evidence>
<comment type="caution">
    <text evidence="2">The sequence shown here is derived from an EMBL/GenBank/DDBJ whole genome shotgun (WGS) entry which is preliminary data.</text>
</comment>
<dbReference type="PROSITE" id="PS51257">
    <property type="entry name" value="PROKAR_LIPOPROTEIN"/>
    <property type="match status" value="1"/>
</dbReference>
<dbReference type="PATRIC" id="fig|1263870.3.peg.1872"/>
<evidence type="ECO:0000256" key="1">
    <source>
        <dbReference type="SAM" id="SignalP"/>
    </source>
</evidence>
<sequence>MLAIYLRARVLVSAVLLLLAFCGCGSEQNTVIEPSQGYVPTAQEQQTLARKKEALQDNDRSQQR</sequence>
<gene>
    <name evidence="2" type="ORF">RSSM_01749</name>
</gene>
<organism evidence="2 3">
    <name type="scientific">Rhodopirellula sallentina SM41</name>
    <dbReference type="NCBI Taxonomy" id="1263870"/>
    <lineage>
        <taxon>Bacteria</taxon>
        <taxon>Pseudomonadati</taxon>
        <taxon>Planctomycetota</taxon>
        <taxon>Planctomycetia</taxon>
        <taxon>Pirellulales</taxon>
        <taxon>Pirellulaceae</taxon>
        <taxon>Rhodopirellula</taxon>
    </lineage>
</organism>
<feature type="chain" id="PRO_5004073361" evidence="1">
    <location>
        <begin position="26"/>
        <end position="64"/>
    </location>
</feature>
<dbReference type="EMBL" id="ANOH01000121">
    <property type="protein sequence ID" value="EMI56806.1"/>
    <property type="molecule type" value="Genomic_DNA"/>
</dbReference>
<feature type="signal peptide" evidence="1">
    <location>
        <begin position="1"/>
        <end position="25"/>
    </location>
</feature>